<accession>A0A165RE40</accession>
<gene>
    <name evidence="1" type="ORF">DAEQUDRAFT_178695</name>
</gene>
<evidence type="ECO:0000313" key="1">
    <source>
        <dbReference type="EMBL" id="KZT70630.1"/>
    </source>
</evidence>
<keyword evidence="2" id="KW-1185">Reference proteome</keyword>
<proteinExistence type="predicted"/>
<dbReference type="Proteomes" id="UP000076727">
    <property type="component" value="Unassembled WGS sequence"/>
</dbReference>
<organism evidence="1 2">
    <name type="scientific">Daedalea quercina L-15889</name>
    <dbReference type="NCBI Taxonomy" id="1314783"/>
    <lineage>
        <taxon>Eukaryota</taxon>
        <taxon>Fungi</taxon>
        <taxon>Dikarya</taxon>
        <taxon>Basidiomycota</taxon>
        <taxon>Agaricomycotina</taxon>
        <taxon>Agaricomycetes</taxon>
        <taxon>Polyporales</taxon>
        <taxon>Fomitopsis</taxon>
    </lineage>
</organism>
<dbReference type="EMBL" id="KV429050">
    <property type="protein sequence ID" value="KZT70630.1"/>
    <property type="molecule type" value="Genomic_DNA"/>
</dbReference>
<protein>
    <submittedName>
        <fullName evidence="1">Uncharacterized protein</fullName>
    </submittedName>
</protein>
<reference evidence="1 2" key="1">
    <citation type="journal article" date="2016" name="Mol. Biol. Evol.">
        <title>Comparative Genomics of Early-Diverging Mushroom-Forming Fungi Provides Insights into the Origins of Lignocellulose Decay Capabilities.</title>
        <authorList>
            <person name="Nagy L.G."/>
            <person name="Riley R."/>
            <person name="Tritt A."/>
            <person name="Adam C."/>
            <person name="Daum C."/>
            <person name="Floudas D."/>
            <person name="Sun H."/>
            <person name="Yadav J.S."/>
            <person name="Pangilinan J."/>
            <person name="Larsson K.H."/>
            <person name="Matsuura K."/>
            <person name="Barry K."/>
            <person name="Labutti K."/>
            <person name="Kuo R."/>
            <person name="Ohm R.A."/>
            <person name="Bhattacharya S.S."/>
            <person name="Shirouzu T."/>
            <person name="Yoshinaga Y."/>
            <person name="Martin F.M."/>
            <person name="Grigoriev I.V."/>
            <person name="Hibbett D.S."/>
        </authorList>
    </citation>
    <scope>NUCLEOTIDE SEQUENCE [LARGE SCALE GENOMIC DNA]</scope>
    <source>
        <strain evidence="1 2">L-15889</strain>
    </source>
</reference>
<dbReference type="AlphaFoldDB" id="A0A165RE40"/>
<sequence>MRDTFATPVALASARFVHSDAGVHCPSKIILTWQAWTGQSNGARTRGTHSRFHRPAESATPVPVASAVRSCVVRMIRNRRGHGSLAVFGACVPCVRHPSIVAYLGLRDLESISYAPVTQPRRQEATCVVHLFVSCLSREACLWFVS</sequence>
<name>A0A165RE40_9APHY</name>
<evidence type="ECO:0000313" key="2">
    <source>
        <dbReference type="Proteomes" id="UP000076727"/>
    </source>
</evidence>